<evidence type="ECO:0000256" key="3">
    <source>
        <dbReference type="ARBA" id="ARBA00012925"/>
    </source>
</evidence>
<feature type="region of interest" description="Disordered" evidence="10">
    <location>
        <begin position="280"/>
        <end position="314"/>
    </location>
</feature>
<dbReference type="InterPro" id="IPR018338">
    <property type="entry name" value="Carbonic_anhydrase_a-class_CS"/>
</dbReference>
<evidence type="ECO:0000256" key="6">
    <source>
        <dbReference type="ARBA" id="ARBA00023180"/>
    </source>
</evidence>
<keyword evidence="9" id="KW-0732">Signal</keyword>
<feature type="compositionally biased region" description="Low complexity" evidence="10">
    <location>
        <begin position="281"/>
        <end position="314"/>
    </location>
</feature>
<dbReference type="PANTHER" id="PTHR18952">
    <property type="entry name" value="CARBONIC ANHYDRASE"/>
    <property type="match status" value="1"/>
</dbReference>
<name>A0A1B0Y2D5_9CNID</name>
<evidence type="ECO:0000256" key="2">
    <source>
        <dbReference type="ARBA" id="ARBA00010718"/>
    </source>
</evidence>
<dbReference type="PROSITE" id="PS00162">
    <property type="entry name" value="ALPHA_CA_1"/>
    <property type="match status" value="1"/>
</dbReference>
<reference evidence="12" key="1">
    <citation type="journal article" date="2016" name="PLoS ONE">
        <title>Carbonic Anhydrases in Cnidarians: Novel Perspectives from the Octocorallian Corallium rubrum.</title>
        <authorList>
            <person name="Le Goff C."/>
            <person name="Ganot P."/>
            <person name="Zoccola D."/>
            <person name="Caminiti-Segonds N."/>
            <person name="Allemand D."/>
            <person name="Tambutte S."/>
        </authorList>
    </citation>
    <scope>NUCLEOTIDE SEQUENCE</scope>
</reference>
<evidence type="ECO:0000256" key="9">
    <source>
        <dbReference type="RuleBase" id="RU367011"/>
    </source>
</evidence>
<dbReference type="Gene3D" id="3.10.200.10">
    <property type="entry name" value="Alpha carbonic anhydrase"/>
    <property type="match status" value="1"/>
</dbReference>
<dbReference type="CDD" id="cd00326">
    <property type="entry name" value="alpha_CA"/>
    <property type="match status" value="1"/>
</dbReference>
<keyword evidence="5 9" id="KW-0862">Zinc</keyword>
<sequence length="335" mass="36053">MVLFRSVLFSCFVCLSAGAGWNYDDPSTWAASYPKCGGKKQSPINIVKSDVQCDVKLAKSLTLTNYNQAGSGDFTVKIKGRTLQVIVASADASMSLAGIGKFDLAQFHFHWGSDDSRGSEHKIDGKSYAAELHFVHYNSKYPSLGEAVNKSDGLAVLGALIEKGAENAAFKKFLNSSKYNVTNEDTSAKVKSFALQELLPENRTSFYRYNGSLTVPNCDESVTWTLLAQPIQISNEQLEELRNLKSHGKPLVDNYRPVQALNGRTVLSSFQTGGCGAGIQIPPATSISPTTSTPRSTSIPPTTSTHGNSTTGSGSSIKGSLFSVLLFTLVLFILL</sequence>
<evidence type="ECO:0000259" key="11">
    <source>
        <dbReference type="PROSITE" id="PS51144"/>
    </source>
</evidence>
<dbReference type="GO" id="GO:0004089">
    <property type="term" value="F:carbonate dehydratase activity"/>
    <property type="evidence" value="ECO:0007669"/>
    <property type="project" value="UniProtKB-UniRule"/>
</dbReference>
<feature type="chain" id="PRO_5025097623" description="Carbonic anhydrase" evidence="9">
    <location>
        <begin position="19"/>
        <end position="335"/>
    </location>
</feature>
<accession>A0A1B0Y2D5</accession>
<comment type="catalytic activity">
    <reaction evidence="8 9">
        <text>hydrogencarbonate + H(+) = CO2 + H2O</text>
        <dbReference type="Rhea" id="RHEA:10748"/>
        <dbReference type="ChEBI" id="CHEBI:15377"/>
        <dbReference type="ChEBI" id="CHEBI:15378"/>
        <dbReference type="ChEBI" id="CHEBI:16526"/>
        <dbReference type="ChEBI" id="CHEBI:17544"/>
        <dbReference type="EC" id="4.2.1.1"/>
    </reaction>
</comment>
<evidence type="ECO:0000256" key="1">
    <source>
        <dbReference type="ARBA" id="ARBA00002904"/>
    </source>
</evidence>
<dbReference type="EC" id="4.2.1.1" evidence="3 9"/>
<evidence type="ECO:0000256" key="5">
    <source>
        <dbReference type="ARBA" id="ARBA00022833"/>
    </source>
</evidence>
<dbReference type="SUPFAM" id="SSF51069">
    <property type="entry name" value="Carbonic anhydrase"/>
    <property type="match status" value="1"/>
</dbReference>
<feature type="signal peptide" evidence="9">
    <location>
        <begin position="1"/>
        <end position="18"/>
    </location>
</feature>
<evidence type="ECO:0000256" key="4">
    <source>
        <dbReference type="ARBA" id="ARBA00022723"/>
    </source>
</evidence>
<dbReference type="SMART" id="SM01057">
    <property type="entry name" value="Carb_anhydrase"/>
    <property type="match status" value="1"/>
</dbReference>
<comment type="similarity">
    <text evidence="2 9">Belongs to the alpha-carbonic anhydrase family.</text>
</comment>
<keyword evidence="6" id="KW-0325">Glycoprotein</keyword>
<comment type="cofactor">
    <cofactor evidence="9">
        <name>Zn(2+)</name>
        <dbReference type="ChEBI" id="CHEBI:29105"/>
    </cofactor>
</comment>
<dbReference type="GO" id="GO:0008270">
    <property type="term" value="F:zinc ion binding"/>
    <property type="evidence" value="ECO:0007669"/>
    <property type="project" value="UniProtKB-UniRule"/>
</dbReference>
<keyword evidence="7 9" id="KW-0456">Lyase</keyword>
<feature type="domain" description="Alpha-carbonic anhydrase" evidence="11">
    <location>
        <begin position="19"/>
        <end position="270"/>
    </location>
</feature>
<comment type="function">
    <text evidence="1 9">Reversible hydration of carbon dioxide.</text>
</comment>
<protein>
    <recommendedName>
        <fullName evidence="3 9">Carbonic anhydrase</fullName>
        <ecNumber evidence="3 9">4.2.1.1</ecNumber>
    </recommendedName>
</protein>
<dbReference type="InterPro" id="IPR023561">
    <property type="entry name" value="Carbonic_anhydrase_a-class"/>
</dbReference>
<organism evidence="12">
    <name type="scientific">Corallium rubrum</name>
    <dbReference type="NCBI Taxonomy" id="142104"/>
    <lineage>
        <taxon>Eukaryota</taxon>
        <taxon>Metazoa</taxon>
        <taxon>Cnidaria</taxon>
        <taxon>Anthozoa</taxon>
        <taxon>Octocorallia</taxon>
        <taxon>Scleralcyonacea</taxon>
        <taxon>Coralliidae</taxon>
        <taxon>Corallium</taxon>
    </lineage>
</organism>
<dbReference type="InterPro" id="IPR001148">
    <property type="entry name" value="CA_dom"/>
</dbReference>
<dbReference type="InterPro" id="IPR036398">
    <property type="entry name" value="CA_dom_sf"/>
</dbReference>
<dbReference type="AlphaFoldDB" id="A0A1B0Y2D5"/>
<gene>
    <name evidence="12" type="primary">CA5</name>
</gene>
<evidence type="ECO:0000256" key="10">
    <source>
        <dbReference type="SAM" id="MobiDB-lite"/>
    </source>
</evidence>
<dbReference type="GO" id="GO:0005886">
    <property type="term" value="C:plasma membrane"/>
    <property type="evidence" value="ECO:0007669"/>
    <property type="project" value="TreeGrafter"/>
</dbReference>
<keyword evidence="4 9" id="KW-0479">Metal-binding</keyword>
<proteinExistence type="evidence at transcript level"/>
<dbReference type="Pfam" id="PF00194">
    <property type="entry name" value="Carb_anhydrase"/>
    <property type="match status" value="1"/>
</dbReference>
<evidence type="ECO:0000313" key="12">
    <source>
        <dbReference type="EMBL" id="ANJ59760.1"/>
    </source>
</evidence>
<dbReference type="PANTHER" id="PTHR18952:SF265">
    <property type="entry name" value="CARBONIC ANHYDRASE"/>
    <property type="match status" value="1"/>
</dbReference>
<dbReference type="PROSITE" id="PS51144">
    <property type="entry name" value="ALPHA_CA_2"/>
    <property type="match status" value="1"/>
</dbReference>
<evidence type="ECO:0000256" key="7">
    <source>
        <dbReference type="ARBA" id="ARBA00023239"/>
    </source>
</evidence>
<dbReference type="EMBL" id="KU557747">
    <property type="protein sequence ID" value="ANJ59760.1"/>
    <property type="molecule type" value="mRNA"/>
</dbReference>
<evidence type="ECO:0000256" key="8">
    <source>
        <dbReference type="ARBA" id="ARBA00048348"/>
    </source>
</evidence>
<dbReference type="FunFam" id="3.10.200.10:FF:000003">
    <property type="entry name" value="Carbonic anhydrase 12"/>
    <property type="match status" value="1"/>
</dbReference>